<dbReference type="InterPro" id="IPR022085">
    <property type="entry name" value="OpdG"/>
</dbReference>
<evidence type="ECO:0000313" key="2">
    <source>
        <dbReference type="Proteomes" id="UP001310890"/>
    </source>
</evidence>
<accession>A0AAN7TFH9</accession>
<name>A0AAN7TFH9_9PEZI</name>
<protein>
    <submittedName>
        <fullName evidence="1">Uncharacterized protein</fullName>
    </submittedName>
</protein>
<dbReference type="Pfam" id="PF12311">
    <property type="entry name" value="DUF3632"/>
    <property type="match status" value="1"/>
</dbReference>
<proteinExistence type="predicted"/>
<reference evidence="1" key="1">
    <citation type="submission" date="2023-08" db="EMBL/GenBank/DDBJ databases">
        <title>Black Yeasts Isolated from many extreme environments.</title>
        <authorList>
            <person name="Coleine C."/>
            <person name="Stajich J.E."/>
            <person name="Selbmann L."/>
        </authorList>
    </citation>
    <scope>NUCLEOTIDE SEQUENCE</scope>
    <source>
        <strain evidence="1">CCFEE 5401</strain>
    </source>
</reference>
<sequence length="193" mass="21823">MPGGLLWVALPGFEPMMEQALGVAFQKQFIDSKADDSKPDDSKTFGPRDTNDQHWTNLNNVLVRVSAAGIYDLRMCTLWALRDVLEDDVAITAAMLEVLIIWTRVYGFWIERLVAIEQLEPIEVASMHIHEPEPDIPTLHPGDRLTKEQAWADSDKRRCTDWKQRLMGVGRESEELKKAQANELISILPAGAK</sequence>
<evidence type="ECO:0000313" key="1">
    <source>
        <dbReference type="EMBL" id="KAK5111047.1"/>
    </source>
</evidence>
<organism evidence="1 2">
    <name type="scientific">Meristemomyces frigidus</name>
    <dbReference type="NCBI Taxonomy" id="1508187"/>
    <lineage>
        <taxon>Eukaryota</taxon>
        <taxon>Fungi</taxon>
        <taxon>Dikarya</taxon>
        <taxon>Ascomycota</taxon>
        <taxon>Pezizomycotina</taxon>
        <taxon>Dothideomycetes</taxon>
        <taxon>Dothideomycetidae</taxon>
        <taxon>Mycosphaerellales</taxon>
        <taxon>Teratosphaeriaceae</taxon>
        <taxon>Meristemomyces</taxon>
    </lineage>
</organism>
<dbReference type="EMBL" id="JAVRRL010000043">
    <property type="protein sequence ID" value="KAK5111047.1"/>
    <property type="molecule type" value="Genomic_DNA"/>
</dbReference>
<dbReference type="AlphaFoldDB" id="A0AAN7TFH9"/>
<comment type="caution">
    <text evidence="1">The sequence shown here is derived from an EMBL/GenBank/DDBJ whole genome shotgun (WGS) entry which is preliminary data.</text>
</comment>
<dbReference type="Proteomes" id="UP001310890">
    <property type="component" value="Unassembled WGS sequence"/>
</dbReference>
<gene>
    <name evidence="1" type="ORF">LTR62_005422</name>
</gene>